<proteinExistence type="predicted"/>
<name>A0ABN6QRE9_STRNI</name>
<dbReference type="Proteomes" id="UP001059597">
    <property type="component" value="Chromosome"/>
</dbReference>
<reference evidence="1" key="1">
    <citation type="submission" date="2022-06" db="EMBL/GenBank/DDBJ databases">
        <title>Complete genome sequence of Streptomyces nigrescens HEK616.</title>
        <authorList>
            <person name="Asamizu S."/>
            <person name="Onaka H."/>
        </authorList>
    </citation>
    <scope>NUCLEOTIDE SEQUENCE</scope>
    <source>
        <strain evidence="1">HEK616</strain>
    </source>
</reference>
<evidence type="ECO:0000313" key="1">
    <source>
        <dbReference type="EMBL" id="BDM68744.1"/>
    </source>
</evidence>
<gene>
    <name evidence="1" type="ORF">HEK616_22310</name>
</gene>
<organism evidence="1 2">
    <name type="scientific">Streptomyces nigrescens</name>
    <dbReference type="NCBI Taxonomy" id="1920"/>
    <lineage>
        <taxon>Bacteria</taxon>
        <taxon>Bacillati</taxon>
        <taxon>Actinomycetota</taxon>
        <taxon>Actinomycetes</taxon>
        <taxon>Kitasatosporales</taxon>
        <taxon>Streptomycetaceae</taxon>
        <taxon>Streptomyces</taxon>
    </lineage>
</organism>
<accession>A0ABN6QRE9</accession>
<protein>
    <submittedName>
        <fullName evidence="1">Uncharacterized protein</fullName>
    </submittedName>
</protein>
<dbReference type="RefSeq" id="WP_261952708.1">
    <property type="nucleotide sequence ID" value="NZ_AP026073.1"/>
</dbReference>
<sequence>MTSAAAARVHLFEAGDLSSGAREPDGGAAADRKLSWWFMDAAIEAAAGRFLLPAGPLALFLAGRAA</sequence>
<keyword evidence="2" id="KW-1185">Reference proteome</keyword>
<evidence type="ECO:0000313" key="2">
    <source>
        <dbReference type="Proteomes" id="UP001059597"/>
    </source>
</evidence>
<dbReference type="EMBL" id="AP026073">
    <property type="protein sequence ID" value="BDM68744.1"/>
    <property type="molecule type" value="Genomic_DNA"/>
</dbReference>